<keyword evidence="1" id="KW-1133">Transmembrane helix</keyword>
<proteinExistence type="predicted"/>
<keyword evidence="1" id="KW-0472">Membrane</keyword>
<evidence type="ECO:0000313" key="2">
    <source>
        <dbReference type="EMBL" id="QLH80106.1"/>
    </source>
</evidence>
<reference evidence="2 3" key="1">
    <citation type="submission" date="2020-07" db="EMBL/GenBank/DDBJ databases">
        <title>Halosimplex litoreum sp. nov. and Halosimplex rubrum sp. nov., isolated from different salt environments.</title>
        <authorList>
            <person name="Cui H."/>
        </authorList>
    </citation>
    <scope>NUCLEOTIDE SEQUENCE [LARGE SCALE GENOMIC DNA]</scope>
    <source>
        <strain evidence="2 3">R2</strain>
    </source>
</reference>
<evidence type="ECO:0000256" key="1">
    <source>
        <dbReference type="SAM" id="Phobius"/>
    </source>
</evidence>
<evidence type="ECO:0000313" key="3">
    <source>
        <dbReference type="Proteomes" id="UP000509346"/>
    </source>
</evidence>
<name>A0A7D5P3L6_9EURY</name>
<feature type="transmembrane region" description="Helical" evidence="1">
    <location>
        <begin position="58"/>
        <end position="77"/>
    </location>
</feature>
<sequence length="118" mass="12221">MGTGFLLAGLGFRWLGEGVGTLWLVQWALLAVGGFAAHGSERVRTAGARVANARPVQATMLVMSLGATGLCWFAVYLTATGRDLDPGSVFGVAFYGTLGTFGLWVAVAVGRDLLSGVD</sequence>
<dbReference type="GeneID" id="56080928"/>
<accession>A0A7D5P3L6</accession>
<dbReference type="RefSeq" id="WP_179919942.1">
    <property type="nucleotide sequence ID" value="NZ_CP058909.1"/>
</dbReference>
<dbReference type="OrthoDB" id="378607at2157"/>
<keyword evidence="1" id="KW-0812">Transmembrane</keyword>
<organism evidence="2 3">
    <name type="scientific">Halosimplex pelagicum</name>
    <dbReference type="NCBI Taxonomy" id="869886"/>
    <lineage>
        <taxon>Archaea</taxon>
        <taxon>Methanobacteriati</taxon>
        <taxon>Methanobacteriota</taxon>
        <taxon>Stenosarchaea group</taxon>
        <taxon>Halobacteria</taxon>
        <taxon>Halobacteriales</taxon>
        <taxon>Haloarculaceae</taxon>
        <taxon>Halosimplex</taxon>
    </lineage>
</organism>
<keyword evidence="3" id="KW-1185">Reference proteome</keyword>
<feature type="transmembrane region" description="Helical" evidence="1">
    <location>
        <begin position="20"/>
        <end position="37"/>
    </location>
</feature>
<protein>
    <submittedName>
        <fullName evidence="2">Uncharacterized protein</fullName>
    </submittedName>
</protein>
<dbReference type="KEGG" id="hpel:HZS54_00025"/>
<dbReference type="AlphaFoldDB" id="A0A7D5P3L6"/>
<dbReference type="Proteomes" id="UP000509346">
    <property type="component" value="Chromosome"/>
</dbReference>
<dbReference type="EMBL" id="CP058909">
    <property type="protein sequence ID" value="QLH80106.1"/>
    <property type="molecule type" value="Genomic_DNA"/>
</dbReference>
<gene>
    <name evidence="2" type="ORF">HZS54_00025</name>
</gene>
<feature type="transmembrane region" description="Helical" evidence="1">
    <location>
        <begin position="89"/>
        <end position="109"/>
    </location>
</feature>